<evidence type="ECO:0000313" key="1">
    <source>
        <dbReference type="EMBL" id="KAJ0103256.1"/>
    </source>
</evidence>
<comment type="caution">
    <text evidence="1">The sequence shown here is derived from an EMBL/GenBank/DDBJ whole genome shotgun (WGS) entry which is preliminary data.</text>
</comment>
<gene>
    <name evidence="1" type="ORF">Patl1_03688</name>
</gene>
<dbReference type="EMBL" id="CM047899">
    <property type="protein sequence ID" value="KAJ0103256.1"/>
    <property type="molecule type" value="Genomic_DNA"/>
</dbReference>
<protein>
    <submittedName>
        <fullName evidence="1">Uncharacterized protein</fullName>
    </submittedName>
</protein>
<proteinExistence type="predicted"/>
<evidence type="ECO:0000313" key="2">
    <source>
        <dbReference type="Proteomes" id="UP001164250"/>
    </source>
</evidence>
<accession>A0ACC1BW28</accession>
<keyword evidence="2" id="KW-1185">Reference proteome</keyword>
<name>A0ACC1BW28_9ROSI</name>
<sequence length="125" mass="15100">MIFCIKHPCFMNENTLVYVIYDPLSQCSFSPYADFVYFVFPAFCLLYYLEYLITMSFFRFFSEDEMNLCISLLRPNLCKPVNQELVKDMFKPVNKRKCRKFTKKNETRVQRPRAMEKMKNCYSPL</sequence>
<reference evidence="2" key="1">
    <citation type="journal article" date="2023" name="G3 (Bethesda)">
        <title>Genome assembly and association tests identify interacting loci associated with vigor, precocity, and sex in interspecific pistachio rootstocks.</title>
        <authorList>
            <person name="Palmer W."/>
            <person name="Jacygrad E."/>
            <person name="Sagayaradj S."/>
            <person name="Cavanaugh K."/>
            <person name="Han R."/>
            <person name="Bertier L."/>
            <person name="Beede B."/>
            <person name="Kafkas S."/>
            <person name="Golino D."/>
            <person name="Preece J."/>
            <person name="Michelmore R."/>
        </authorList>
    </citation>
    <scope>NUCLEOTIDE SEQUENCE [LARGE SCALE GENOMIC DNA]</scope>
</reference>
<dbReference type="Proteomes" id="UP001164250">
    <property type="component" value="Chromosome 3"/>
</dbReference>
<organism evidence="1 2">
    <name type="scientific">Pistacia atlantica</name>
    <dbReference type="NCBI Taxonomy" id="434234"/>
    <lineage>
        <taxon>Eukaryota</taxon>
        <taxon>Viridiplantae</taxon>
        <taxon>Streptophyta</taxon>
        <taxon>Embryophyta</taxon>
        <taxon>Tracheophyta</taxon>
        <taxon>Spermatophyta</taxon>
        <taxon>Magnoliopsida</taxon>
        <taxon>eudicotyledons</taxon>
        <taxon>Gunneridae</taxon>
        <taxon>Pentapetalae</taxon>
        <taxon>rosids</taxon>
        <taxon>malvids</taxon>
        <taxon>Sapindales</taxon>
        <taxon>Anacardiaceae</taxon>
        <taxon>Pistacia</taxon>
    </lineage>
</organism>